<keyword evidence="14" id="KW-1185">Reference proteome</keyword>
<feature type="compositionally biased region" description="Basic and acidic residues" evidence="10">
    <location>
        <begin position="15"/>
        <end position="25"/>
    </location>
</feature>
<dbReference type="InParanoid" id="A0A0L0HVX9"/>
<dbReference type="SUPFAM" id="SSF50916">
    <property type="entry name" value="Rap30/74 interaction domains"/>
    <property type="match status" value="1"/>
</dbReference>
<keyword evidence="6" id="KW-0804">Transcription</keyword>
<sequence>METFEDGLFGEVDSQDEHKMDVDNGESTKIKPMMMDEDEDAEELGLDNADTQVWLVKVPKFLAEKWASVEMEDQELGSIDVPAFNSSSRNFNNGTSNKASVHLPAQPWADDIPKNYTLTFTNLKPQSEYIFTEDTSTGRAKELVGKVIHEGTIAPVIDDDYRQLMQRRAQMVSDKKRNIKMIDVKGDRGHTWITPVNDVIKEKGFGLMARKKPQQDKKERVERTELVNMIFEAFQKYPHWTFKGLVERTQQPQAWLKEVLNDLALLHKRGPYVGTYELKPEFKGRGGSTGPENSELGSSAGDATKESRGEAEELDDSGDELFDEADEEIL</sequence>
<dbReference type="GO" id="GO:0003677">
    <property type="term" value="F:DNA binding"/>
    <property type="evidence" value="ECO:0007669"/>
    <property type="project" value="UniProtKB-KW"/>
</dbReference>
<dbReference type="InterPro" id="IPR040504">
    <property type="entry name" value="TFIIF_beta_N"/>
</dbReference>
<dbReference type="GO" id="GO:0005674">
    <property type="term" value="C:transcription factor TFIIF complex"/>
    <property type="evidence" value="ECO:0007669"/>
    <property type="project" value="InterPro"/>
</dbReference>
<feature type="region of interest" description="Disordered" evidence="10">
    <location>
        <begin position="1"/>
        <end position="25"/>
    </location>
</feature>
<evidence type="ECO:0000256" key="6">
    <source>
        <dbReference type="ARBA" id="ARBA00023163"/>
    </source>
</evidence>
<protein>
    <recommendedName>
        <fullName evidence="3">Transcription initiation factor IIF subunit beta</fullName>
    </recommendedName>
    <alternativeName>
        <fullName evidence="9">TFIIF medium subunit</fullName>
    </alternativeName>
    <alternativeName>
        <fullName evidence="8">TFIIF-beta</fullName>
    </alternativeName>
</protein>
<comment type="subcellular location">
    <subcellularLocation>
        <location evidence="1">Nucleus</location>
    </subcellularLocation>
</comment>
<dbReference type="Proteomes" id="UP000053201">
    <property type="component" value="Unassembled WGS sequence"/>
</dbReference>
<dbReference type="OrthoDB" id="26094at2759"/>
<dbReference type="PANTHER" id="PTHR10445">
    <property type="entry name" value="GENERAL TRANSCRIPTION FACTOR IIF SUBUNIT 2"/>
    <property type="match status" value="1"/>
</dbReference>
<accession>A0A0L0HVX9</accession>
<proteinExistence type="inferred from homology"/>
<feature type="compositionally biased region" description="Acidic residues" evidence="10">
    <location>
        <begin position="312"/>
        <end position="330"/>
    </location>
</feature>
<dbReference type="InterPro" id="IPR036390">
    <property type="entry name" value="WH_DNA-bd_sf"/>
</dbReference>
<dbReference type="PANTHER" id="PTHR10445:SF0">
    <property type="entry name" value="GENERAL TRANSCRIPTION FACTOR IIF SUBUNIT 2"/>
    <property type="match status" value="1"/>
</dbReference>
<organism evidence="13 14">
    <name type="scientific">Spizellomyces punctatus (strain DAOM BR117)</name>
    <dbReference type="NCBI Taxonomy" id="645134"/>
    <lineage>
        <taxon>Eukaryota</taxon>
        <taxon>Fungi</taxon>
        <taxon>Fungi incertae sedis</taxon>
        <taxon>Chytridiomycota</taxon>
        <taxon>Chytridiomycota incertae sedis</taxon>
        <taxon>Chytridiomycetes</taxon>
        <taxon>Spizellomycetales</taxon>
        <taxon>Spizellomycetaceae</taxon>
        <taxon>Spizellomyces</taxon>
    </lineage>
</organism>
<dbReference type="VEuPathDB" id="FungiDB:SPPG_00731"/>
<dbReference type="InterPro" id="IPR011039">
    <property type="entry name" value="TFIIF_interaction"/>
</dbReference>
<evidence type="ECO:0000256" key="8">
    <source>
        <dbReference type="ARBA" id="ARBA00081473"/>
    </source>
</evidence>
<dbReference type="eggNOG" id="KOG2905">
    <property type="taxonomic scope" value="Eukaryota"/>
</dbReference>
<dbReference type="Gene3D" id="1.10.10.10">
    <property type="entry name" value="Winged helix-like DNA-binding domain superfamily/Winged helix DNA-binding domain"/>
    <property type="match status" value="1"/>
</dbReference>
<evidence type="ECO:0000256" key="9">
    <source>
        <dbReference type="ARBA" id="ARBA00081863"/>
    </source>
</evidence>
<evidence type="ECO:0000259" key="11">
    <source>
        <dbReference type="Pfam" id="PF02270"/>
    </source>
</evidence>
<keyword evidence="5" id="KW-0238">DNA-binding</keyword>
<name>A0A0L0HVX9_SPIPD</name>
<evidence type="ECO:0000256" key="10">
    <source>
        <dbReference type="SAM" id="MobiDB-lite"/>
    </source>
</evidence>
<gene>
    <name evidence="13" type="ORF">SPPG_00731</name>
</gene>
<dbReference type="OMA" id="PIADNCY"/>
<dbReference type="EMBL" id="KQ257450">
    <property type="protein sequence ID" value="KND05055.1"/>
    <property type="molecule type" value="Genomic_DNA"/>
</dbReference>
<dbReference type="AlphaFoldDB" id="A0A0L0HVX9"/>
<dbReference type="Pfam" id="PF17683">
    <property type="entry name" value="TFIIF_beta_N"/>
    <property type="match status" value="1"/>
</dbReference>
<evidence type="ECO:0000256" key="1">
    <source>
        <dbReference type="ARBA" id="ARBA00004123"/>
    </source>
</evidence>
<feature type="region of interest" description="Disordered" evidence="10">
    <location>
        <begin position="277"/>
        <end position="330"/>
    </location>
</feature>
<dbReference type="InterPro" id="IPR040450">
    <property type="entry name" value="TFIIF_beta_HTH"/>
</dbReference>
<feature type="domain" description="TFIIF beta subunit N-terminal" evidence="12">
    <location>
        <begin position="51"/>
        <end position="142"/>
    </location>
</feature>
<reference evidence="13 14" key="1">
    <citation type="submission" date="2009-08" db="EMBL/GenBank/DDBJ databases">
        <title>The Genome Sequence of Spizellomyces punctatus strain DAOM BR117.</title>
        <authorList>
            <consortium name="The Broad Institute Genome Sequencing Platform"/>
            <person name="Russ C."/>
            <person name="Cuomo C."/>
            <person name="Shea T."/>
            <person name="Young S.K."/>
            <person name="Zeng Q."/>
            <person name="Koehrsen M."/>
            <person name="Haas B."/>
            <person name="Borodovsky M."/>
            <person name="Guigo R."/>
            <person name="Alvarado L."/>
            <person name="Berlin A."/>
            <person name="Bochicchio J."/>
            <person name="Borenstein D."/>
            <person name="Chapman S."/>
            <person name="Chen Z."/>
            <person name="Engels R."/>
            <person name="Freedman E."/>
            <person name="Gellesch M."/>
            <person name="Goldberg J."/>
            <person name="Griggs A."/>
            <person name="Gujja S."/>
            <person name="Heiman D."/>
            <person name="Hepburn T."/>
            <person name="Howarth C."/>
            <person name="Jen D."/>
            <person name="Larson L."/>
            <person name="Lewis B."/>
            <person name="Mehta T."/>
            <person name="Park D."/>
            <person name="Pearson M."/>
            <person name="Roberts A."/>
            <person name="Saif S."/>
            <person name="Shenoy N."/>
            <person name="Sisk P."/>
            <person name="Stolte C."/>
            <person name="Sykes S."/>
            <person name="Thomson T."/>
            <person name="Walk T."/>
            <person name="White J."/>
            <person name="Yandava C."/>
            <person name="Burger G."/>
            <person name="Gray M.W."/>
            <person name="Holland P.W.H."/>
            <person name="King N."/>
            <person name="Lang F.B.F."/>
            <person name="Roger A.J."/>
            <person name="Ruiz-Trillo I."/>
            <person name="Lander E."/>
            <person name="Nusbaum C."/>
        </authorList>
    </citation>
    <scope>NUCLEOTIDE SEQUENCE [LARGE SCALE GENOMIC DNA]</scope>
    <source>
        <strain evidence="13 14">DAOM BR117</strain>
    </source>
</reference>
<dbReference type="FunCoup" id="A0A0L0HVX9">
    <property type="interactions" value="467"/>
</dbReference>
<evidence type="ECO:0000256" key="4">
    <source>
        <dbReference type="ARBA" id="ARBA00023015"/>
    </source>
</evidence>
<feature type="domain" description="TFIIF beta subunit HTH" evidence="11">
    <location>
        <begin position="220"/>
        <end position="283"/>
    </location>
</feature>
<keyword evidence="4" id="KW-0805">Transcription regulation</keyword>
<dbReference type="GO" id="GO:0006367">
    <property type="term" value="P:transcription initiation at RNA polymerase II promoter"/>
    <property type="evidence" value="ECO:0007669"/>
    <property type="project" value="InterPro"/>
</dbReference>
<evidence type="ECO:0000256" key="3">
    <source>
        <dbReference type="ARBA" id="ARBA00021453"/>
    </source>
</evidence>
<dbReference type="SUPFAM" id="SSF46785">
    <property type="entry name" value="Winged helix' DNA-binding domain"/>
    <property type="match status" value="1"/>
</dbReference>
<dbReference type="InterPro" id="IPR036388">
    <property type="entry name" value="WH-like_DNA-bd_sf"/>
</dbReference>
<dbReference type="CDD" id="cd07980">
    <property type="entry name" value="TFIIF_beta"/>
    <property type="match status" value="1"/>
</dbReference>
<comment type="similarity">
    <text evidence="2">Belongs to the TFIIF beta subunit family.</text>
</comment>
<dbReference type="FunFam" id="1.10.10.10:FF:000035">
    <property type="entry name" value="General transcription factor IIF subunit 2"/>
    <property type="match status" value="1"/>
</dbReference>
<keyword evidence="7" id="KW-0539">Nucleus</keyword>
<dbReference type="STRING" id="645134.A0A0L0HVX9"/>
<evidence type="ECO:0000256" key="5">
    <source>
        <dbReference type="ARBA" id="ARBA00023125"/>
    </source>
</evidence>
<dbReference type="RefSeq" id="XP_016613094.1">
    <property type="nucleotide sequence ID" value="XM_016749059.1"/>
</dbReference>
<evidence type="ECO:0000313" key="14">
    <source>
        <dbReference type="Proteomes" id="UP000053201"/>
    </source>
</evidence>
<evidence type="ECO:0000256" key="2">
    <source>
        <dbReference type="ARBA" id="ARBA00009543"/>
    </source>
</evidence>
<evidence type="ECO:0000259" key="12">
    <source>
        <dbReference type="Pfam" id="PF17683"/>
    </source>
</evidence>
<dbReference type="Pfam" id="PF02270">
    <property type="entry name" value="TFIIF_beta"/>
    <property type="match status" value="1"/>
</dbReference>
<dbReference type="InterPro" id="IPR003196">
    <property type="entry name" value="TFIIF_beta"/>
</dbReference>
<evidence type="ECO:0000313" key="13">
    <source>
        <dbReference type="EMBL" id="KND05055.1"/>
    </source>
</evidence>
<dbReference type="GeneID" id="27684440"/>
<evidence type="ECO:0000256" key="7">
    <source>
        <dbReference type="ARBA" id="ARBA00023242"/>
    </source>
</evidence>